<dbReference type="CDD" id="cd00637">
    <property type="entry name" value="7tm_classA_rhodopsin-like"/>
    <property type="match status" value="1"/>
</dbReference>
<dbReference type="GO" id="GO:0004984">
    <property type="term" value="F:olfactory receptor activity"/>
    <property type="evidence" value="ECO:0007669"/>
    <property type="project" value="TreeGrafter"/>
</dbReference>
<dbReference type="Proteomes" id="UP001187315">
    <property type="component" value="Unassembled WGS sequence"/>
</dbReference>
<keyword evidence="2 5" id="KW-0812">Transmembrane</keyword>
<dbReference type="InterPro" id="IPR052921">
    <property type="entry name" value="GPCR1_Superfamily_Member"/>
</dbReference>
<dbReference type="GO" id="GO:0016020">
    <property type="term" value="C:membrane"/>
    <property type="evidence" value="ECO:0007669"/>
    <property type="project" value="UniProtKB-SubCell"/>
</dbReference>
<dbReference type="PROSITE" id="PS50262">
    <property type="entry name" value="G_PROTEIN_RECEP_F1_2"/>
    <property type="match status" value="1"/>
</dbReference>
<evidence type="ECO:0000259" key="6">
    <source>
        <dbReference type="PROSITE" id="PS50262"/>
    </source>
</evidence>
<proteinExistence type="predicted"/>
<evidence type="ECO:0000313" key="7">
    <source>
        <dbReference type="EMBL" id="KAK2857736.1"/>
    </source>
</evidence>
<name>A0AA88NFA0_TACVA</name>
<comment type="caution">
    <text evidence="7">The sequence shown here is derived from an EMBL/GenBank/DDBJ whole genome shotgun (WGS) entry which is preliminary data.</text>
</comment>
<sequence>MNISRDTFEGVFIKNFISVGLGVIITYINGMFMYAFFRNPTFYNDPRYILYIHLVINDVIMLFLSVTLHVMTYTVPLVNVTVCCFLLLLVSTTSDNTALNLAGMALERYVAICKPLHHPQICTVKRTYICFGLIWLFALVPALTDIVITLLNQPISYFWKSTMCYDKSIFNSNEHLIKTIFTQTLYLLSVWMTLVFTYIKVFQAANAATVDQVMARKARNTILLHGIQLLLCMLAYVTPFINYIFFALFPNYKSTFMFITYLLANVFPRLLSPLIYGVRDQKMFKCIKTYLTFGRFSTQVGSVGKKPNS</sequence>
<dbReference type="GO" id="GO:0005549">
    <property type="term" value="F:odorant binding"/>
    <property type="evidence" value="ECO:0007669"/>
    <property type="project" value="TreeGrafter"/>
</dbReference>
<feature type="transmembrane region" description="Helical" evidence="5">
    <location>
        <begin position="258"/>
        <end position="278"/>
    </location>
</feature>
<feature type="transmembrane region" description="Helical" evidence="5">
    <location>
        <begin position="128"/>
        <end position="151"/>
    </location>
</feature>
<organism evidence="7 8">
    <name type="scientific">Tachysurus vachellii</name>
    <name type="common">Darkbarbel catfish</name>
    <name type="synonym">Pelteobagrus vachellii</name>
    <dbReference type="NCBI Taxonomy" id="175792"/>
    <lineage>
        <taxon>Eukaryota</taxon>
        <taxon>Metazoa</taxon>
        <taxon>Chordata</taxon>
        <taxon>Craniata</taxon>
        <taxon>Vertebrata</taxon>
        <taxon>Euteleostomi</taxon>
        <taxon>Actinopterygii</taxon>
        <taxon>Neopterygii</taxon>
        <taxon>Teleostei</taxon>
        <taxon>Ostariophysi</taxon>
        <taxon>Siluriformes</taxon>
        <taxon>Bagridae</taxon>
        <taxon>Tachysurus</taxon>
    </lineage>
</organism>
<reference evidence="7" key="1">
    <citation type="submission" date="2023-08" db="EMBL/GenBank/DDBJ databases">
        <title>Pelteobagrus vachellii genome.</title>
        <authorList>
            <person name="Liu H."/>
        </authorList>
    </citation>
    <scope>NUCLEOTIDE SEQUENCE</scope>
    <source>
        <strain evidence="7">PRFRI_2022a</strain>
        <tissue evidence="7">Muscle</tissue>
    </source>
</reference>
<comment type="subcellular location">
    <subcellularLocation>
        <location evidence="1">Membrane</location>
    </subcellularLocation>
</comment>
<gene>
    <name evidence="7" type="ORF">Q7C36_005655</name>
</gene>
<evidence type="ECO:0000256" key="3">
    <source>
        <dbReference type="ARBA" id="ARBA00022989"/>
    </source>
</evidence>
<feature type="transmembrane region" description="Helical" evidence="5">
    <location>
        <begin position="222"/>
        <end position="246"/>
    </location>
</feature>
<feature type="transmembrane region" description="Helical" evidence="5">
    <location>
        <begin position="180"/>
        <end position="201"/>
    </location>
</feature>
<keyword evidence="3 5" id="KW-1133">Transmembrane helix</keyword>
<feature type="transmembrane region" description="Helical" evidence="5">
    <location>
        <begin position="48"/>
        <end position="67"/>
    </location>
</feature>
<evidence type="ECO:0000256" key="4">
    <source>
        <dbReference type="ARBA" id="ARBA00023136"/>
    </source>
</evidence>
<dbReference type="SUPFAM" id="SSF81321">
    <property type="entry name" value="Family A G protein-coupled receptor-like"/>
    <property type="match status" value="1"/>
</dbReference>
<dbReference type="PANTHER" id="PTHR26451:SF998">
    <property type="entry name" value="ODORANT RECEPTOR-RELATED"/>
    <property type="match status" value="1"/>
</dbReference>
<dbReference type="AlphaFoldDB" id="A0AA88NFA0"/>
<protein>
    <recommendedName>
        <fullName evidence="6">G-protein coupled receptors family 1 profile domain-containing protein</fullName>
    </recommendedName>
</protein>
<evidence type="ECO:0000256" key="5">
    <source>
        <dbReference type="SAM" id="Phobius"/>
    </source>
</evidence>
<evidence type="ECO:0000256" key="2">
    <source>
        <dbReference type="ARBA" id="ARBA00022692"/>
    </source>
</evidence>
<feature type="domain" description="G-protein coupled receptors family 1 profile" evidence="6">
    <location>
        <begin position="28"/>
        <end position="276"/>
    </location>
</feature>
<dbReference type="Gene3D" id="1.20.1070.10">
    <property type="entry name" value="Rhodopsin 7-helix transmembrane proteins"/>
    <property type="match status" value="1"/>
</dbReference>
<feature type="transmembrane region" description="Helical" evidence="5">
    <location>
        <begin position="73"/>
        <end position="90"/>
    </location>
</feature>
<feature type="transmembrane region" description="Helical" evidence="5">
    <location>
        <begin position="12"/>
        <end position="36"/>
    </location>
</feature>
<dbReference type="Pfam" id="PF00001">
    <property type="entry name" value="7tm_1"/>
    <property type="match status" value="1"/>
</dbReference>
<evidence type="ECO:0000313" key="8">
    <source>
        <dbReference type="Proteomes" id="UP001187315"/>
    </source>
</evidence>
<dbReference type="EMBL" id="JAVHJS010000005">
    <property type="protein sequence ID" value="KAK2857736.1"/>
    <property type="molecule type" value="Genomic_DNA"/>
</dbReference>
<dbReference type="InterPro" id="IPR017452">
    <property type="entry name" value="GPCR_Rhodpsn_7TM"/>
</dbReference>
<dbReference type="FunFam" id="1.20.1070.10:FF:000096">
    <property type="entry name" value="Odorant receptor 131-2"/>
    <property type="match status" value="1"/>
</dbReference>
<dbReference type="GO" id="GO:0004930">
    <property type="term" value="F:G protein-coupled receptor activity"/>
    <property type="evidence" value="ECO:0007669"/>
    <property type="project" value="InterPro"/>
</dbReference>
<keyword evidence="4 5" id="KW-0472">Membrane</keyword>
<evidence type="ECO:0000256" key="1">
    <source>
        <dbReference type="ARBA" id="ARBA00004370"/>
    </source>
</evidence>
<dbReference type="InterPro" id="IPR000276">
    <property type="entry name" value="GPCR_Rhodpsn"/>
</dbReference>
<dbReference type="PANTHER" id="PTHR26451">
    <property type="entry name" value="G_PROTEIN_RECEP_F1_2 DOMAIN-CONTAINING PROTEIN"/>
    <property type="match status" value="1"/>
</dbReference>
<keyword evidence="8" id="KW-1185">Reference proteome</keyword>
<accession>A0AA88NFA0</accession>